<feature type="DNA-binding region" description="H-T-H motif" evidence="2">
    <location>
        <begin position="34"/>
        <end position="53"/>
    </location>
</feature>
<evidence type="ECO:0000259" key="3">
    <source>
        <dbReference type="PROSITE" id="PS50977"/>
    </source>
</evidence>
<dbReference type="PANTHER" id="PTHR30055:SF226">
    <property type="entry name" value="HTH-TYPE TRANSCRIPTIONAL REGULATOR PKSA"/>
    <property type="match status" value="1"/>
</dbReference>
<sequence length="225" mass="24690">MNASQSAQSLSEGAHRIIEVATDLFAEHGVDGVSIARIAREAGVGKATIFHHFPSKEALYQGVLWQVAERALWLVEEQAWRDGDLSDCMAGFIRQQIDLLAEGDQLLRLVRRELLQGSPDGLALVGEVFSRPYCRLKGLLDERAQRGELHPDTDTALLAWILMDAGVKFHEGCCVVSGLPGLEAGSDPDLFSRRMAGLLVTGCLCNAPRNDKSRDESHPSKREDD</sequence>
<dbReference type="InterPro" id="IPR009057">
    <property type="entry name" value="Homeodomain-like_sf"/>
</dbReference>
<dbReference type="InterPro" id="IPR001647">
    <property type="entry name" value="HTH_TetR"/>
</dbReference>
<accession>A0AAP6JCQ0</accession>
<evidence type="ECO:0000313" key="4">
    <source>
        <dbReference type="EMBL" id="MEA5444513.1"/>
    </source>
</evidence>
<evidence type="ECO:0000313" key="5">
    <source>
        <dbReference type="Proteomes" id="UP001302316"/>
    </source>
</evidence>
<dbReference type="Gene3D" id="1.10.10.60">
    <property type="entry name" value="Homeodomain-like"/>
    <property type="match status" value="1"/>
</dbReference>
<dbReference type="Gene3D" id="1.10.357.10">
    <property type="entry name" value="Tetracycline Repressor, domain 2"/>
    <property type="match status" value="1"/>
</dbReference>
<dbReference type="PROSITE" id="PS01081">
    <property type="entry name" value="HTH_TETR_1"/>
    <property type="match status" value="1"/>
</dbReference>
<dbReference type="RefSeq" id="WP_346049790.1">
    <property type="nucleotide sequence ID" value="NZ_JAYGII010000002.1"/>
</dbReference>
<keyword evidence="5" id="KW-1185">Reference proteome</keyword>
<protein>
    <submittedName>
        <fullName evidence="4">Helix-turn-helix domain-containing protein</fullName>
    </submittedName>
</protein>
<dbReference type="SUPFAM" id="SSF46689">
    <property type="entry name" value="Homeodomain-like"/>
    <property type="match status" value="1"/>
</dbReference>
<comment type="caution">
    <text evidence="4">The sequence shown here is derived from an EMBL/GenBank/DDBJ whole genome shotgun (WGS) entry which is preliminary data.</text>
</comment>
<dbReference type="Proteomes" id="UP001302316">
    <property type="component" value="Unassembled WGS sequence"/>
</dbReference>
<dbReference type="AlphaFoldDB" id="A0AAP6JCQ0"/>
<dbReference type="InterPro" id="IPR036271">
    <property type="entry name" value="Tet_transcr_reg_TetR-rel_C_sf"/>
</dbReference>
<gene>
    <name evidence="4" type="ORF">VCB98_01595</name>
</gene>
<organism evidence="4 5">
    <name type="scientific">Natronospira elongata</name>
    <dbReference type="NCBI Taxonomy" id="3110268"/>
    <lineage>
        <taxon>Bacteria</taxon>
        <taxon>Pseudomonadati</taxon>
        <taxon>Pseudomonadota</taxon>
        <taxon>Gammaproteobacteria</taxon>
        <taxon>Natronospirales</taxon>
        <taxon>Natronospiraceae</taxon>
        <taxon>Natronospira</taxon>
    </lineage>
</organism>
<proteinExistence type="predicted"/>
<dbReference type="GO" id="GO:0003700">
    <property type="term" value="F:DNA-binding transcription factor activity"/>
    <property type="evidence" value="ECO:0007669"/>
    <property type="project" value="TreeGrafter"/>
</dbReference>
<dbReference type="PROSITE" id="PS50977">
    <property type="entry name" value="HTH_TETR_2"/>
    <property type="match status" value="1"/>
</dbReference>
<feature type="domain" description="HTH tetR-type" evidence="3">
    <location>
        <begin position="11"/>
        <end position="71"/>
    </location>
</feature>
<dbReference type="PRINTS" id="PR00455">
    <property type="entry name" value="HTHTETR"/>
</dbReference>
<name>A0AAP6JCQ0_9GAMM</name>
<dbReference type="SUPFAM" id="SSF48498">
    <property type="entry name" value="Tetracyclin repressor-like, C-terminal domain"/>
    <property type="match status" value="1"/>
</dbReference>
<reference evidence="4 5" key="1">
    <citation type="submission" date="2023-12" db="EMBL/GenBank/DDBJ databases">
        <title>Whole-genome sequencing of halo(alkali)philic microorganisms from hypersaline lakes.</title>
        <authorList>
            <person name="Sorokin D.Y."/>
            <person name="Merkel A.Y."/>
            <person name="Messina E."/>
            <person name="Yakimov M."/>
        </authorList>
    </citation>
    <scope>NUCLEOTIDE SEQUENCE [LARGE SCALE GENOMIC DNA]</scope>
    <source>
        <strain evidence="4 5">AB-CW1</strain>
    </source>
</reference>
<evidence type="ECO:0000256" key="1">
    <source>
        <dbReference type="ARBA" id="ARBA00023125"/>
    </source>
</evidence>
<dbReference type="InterPro" id="IPR023772">
    <property type="entry name" value="DNA-bd_HTH_TetR-type_CS"/>
</dbReference>
<dbReference type="InterPro" id="IPR050109">
    <property type="entry name" value="HTH-type_TetR-like_transc_reg"/>
</dbReference>
<dbReference type="PANTHER" id="PTHR30055">
    <property type="entry name" value="HTH-TYPE TRANSCRIPTIONAL REGULATOR RUTR"/>
    <property type="match status" value="1"/>
</dbReference>
<dbReference type="EMBL" id="JAYGII010000002">
    <property type="protein sequence ID" value="MEA5444513.1"/>
    <property type="molecule type" value="Genomic_DNA"/>
</dbReference>
<dbReference type="GO" id="GO:0000976">
    <property type="term" value="F:transcription cis-regulatory region binding"/>
    <property type="evidence" value="ECO:0007669"/>
    <property type="project" value="TreeGrafter"/>
</dbReference>
<evidence type="ECO:0000256" key="2">
    <source>
        <dbReference type="PROSITE-ProRule" id="PRU00335"/>
    </source>
</evidence>
<keyword evidence="1 2" id="KW-0238">DNA-binding</keyword>
<dbReference type="Pfam" id="PF00440">
    <property type="entry name" value="TetR_N"/>
    <property type="match status" value="1"/>
</dbReference>